<feature type="compositionally biased region" description="Low complexity" evidence="4">
    <location>
        <begin position="300"/>
        <end position="312"/>
    </location>
</feature>
<gene>
    <name evidence="7" type="primary">LGALS8</name>
    <name evidence="7" type="ORF">TNCT_7331</name>
</gene>
<name>A0A8X6H188_TRICU</name>
<feature type="domain" description="Galectin" evidence="6">
    <location>
        <begin position="12"/>
        <end position="146"/>
    </location>
</feature>
<keyword evidence="8" id="KW-1185">Reference proteome</keyword>
<dbReference type="PROSITE" id="PS51304">
    <property type="entry name" value="GALECTIN"/>
    <property type="match status" value="1"/>
</dbReference>
<keyword evidence="5" id="KW-0472">Membrane</keyword>
<feature type="compositionally biased region" description="Low complexity" evidence="4">
    <location>
        <begin position="244"/>
        <end position="271"/>
    </location>
</feature>
<dbReference type="PANTHER" id="PTHR11346:SF176">
    <property type="entry name" value="32 KDA BETA-GALACTOSIDE-BINDING LECTIN LEC-3"/>
    <property type="match status" value="1"/>
</dbReference>
<dbReference type="OrthoDB" id="6251307at2759"/>
<feature type="compositionally biased region" description="Pro residues" evidence="4">
    <location>
        <begin position="215"/>
        <end position="229"/>
    </location>
</feature>
<feature type="region of interest" description="Disordered" evidence="4">
    <location>
        <begin position="172"/>
        <end position="337"/>
    </location>
</feature>
<dbReference type="InterPro" id="IPR013320">
    <property type="entry name" value="ConA-like_dom_sf"/>
</dbReference>
<comment type="caution">
    <text evidence="7">The sequence shown here is derived from an EMBL/GenBank/DDBJ whole genome shotgun (WGS) entry which is preliminary data.</text>
</comment>
<evidence type="ECO:0000259" key="6">
    <source>
        <dbReference type="PROSITE" id="PS51304"/>
    </source>
</evidence>
<dbReference type="PANTHER" id="PTHR11346">
    <property type="entry name" value="GALECTIN"/>
    <property type="match status" value="1"/>
</dbReference>
<keyword evidence="5" id="KW-1133">Transmembrane helix</keyword>
<dbReference type="SUPFAM" id="SSF49899">
    <property type="entry name" value="Concanavalin A-like lectins/glucanases"/>
    <property type="match status" value="1"/>
</dbReference>
<feature type="compositionally biased region" description="Pro residues" evidence="4">
    <location>
        <begin position="177"/>
        <end position="188"/>
    </location>
</feature>
<sequence length="486" mass="50550">MDSDIYNPSIPFCGSLPQLLQSGNLIKISGTVSNSATCFSINLQNGSNSYQRSDISFHLSPVFSSPPRIVRNSLENQQWGPEESHGPEFPLAVGQRFEILILVEKDHFKVAVNGQHFTEFQYRLPLQSITHIAVDGDVTIDCIKFEGLAKSPMAGTGEGVSKPLGFMIDSNIERNLAPPPSGGRPPSPYDTSLPYPTNFGPSPTSFTPENSPSNPYGPPGYNPYGPPPSGGNYGVPPFGGGSYGPPQSGGSSYGPPSSGYNYGPPSTGNNPYGPPPSGNNPYGPPPSGNNPYGPPGGGYPSQQGYPGQGNYPTSNLYPTQQGPYPGTSVVYPGQEKKSESGMNLGPLAAAGAAALAGVAGSTILGGKHKKHKKHGYGVPGMGGLGPAALMGGVSTLMGGNKHGHKGSSSLPIPGGALAGGAAALAGAYMLSKSPVGKMMKPKKMKKLYKHKSGWGSSSSSSTYIFCEFFFKFEMLFLKVLMGPPGL</sequence>
<dbReference type="FunFam" id="2.60.120.200:FF:000124">
    <property type="entry name" value="Galectin-4"/>
    <property type="match status" value="1"/>
</dbReference>
<feature type="compositionally biased region" description="Gly residues" evidence="4">
    <location>
        <begin position="231"/>
        <end position="243"/>
    </location>
</feature>
<keyword evidence="5" id="KW-0812">Transmembrane</keyword>
<dbReference type="SMART" id="SM00908">
    <property type="entry name" value="Gal-bind_lectin"/>
    <property type="match status" value="1"/>
</dbReference>
<dbReference type="Pfam" id="PF00337">
    <property type="entry name" value="Gal-bind_lectin"/>
    <property type="match status" value="1"/>
</dbReference>
<dbReference type="EMBL" id="BMAO01037082">
    <property type="protein sequence ID" value="GFR15133.1"/>
    <property type="molecule type" value="Genomic_DNA"/>
</dbReference>
<feature type="compositionally biased region" description="Polar residues" evidence="4">
    <location>
        <begin position="313"/>
        <end position="322"/>
    </location>
</feature>
<dbReference type="Gene3D" id="2.60.120.200">
    <property type="match status" value="1"/>
</dbReference>
<feature type="transmembrane region" description="Helical" evidence="5">
    <location>
        <begin position="410"/>
        <end position="431"/>
    </location>
</feature>
<evidence type="ECO:0000256" key="2">
    <source>
        <dbReference type="ARBA" id="ARBA00022737"/>
    </source>
</evidence>
<accession>A0A8X6H188</accession>
<reference evidence="7" key="1">
    <citation type="submission" date="2020-07" db="EMBL/GenBank/DDBJ databases">
        <title>Multicomponent nature underlies the extraordinary mechanical properties of spider dragline silk.</title>
        <authorList>
            <person name="Kono N."/>
            <person name="Nakamura H."/>
            <person name="Mori M."/>
            <person name="Yoshida Y."/>
            <person name="Ohtoshi R."/>
            <person name="Malay A.D."/>
            <person name="Moran D.A.P."/>
            <person name="Tomita M."/>
            <person name="Numata K."/>
            <person name="Arakawa K."/>
        </authorList>
    </citation>
    <scope>NUCLEOTIDE SEQUENCE</scope>
</reference>
<keyword evidence="1 3" id="KW-0430">Lectin</keyword>
<organism evidence="7 8">
    <name type="scientific">Trichonephila clavata</name>
    <name type="common">Joro spider</name>
    <name type="synonym">Nephila clavata</name>
    <dbReference type="NCBI Taxonomy" id="2740835"/>
    <lineage>
        <taxon>Eukaryota</taxon>
        <taxon>Metazoa</taxon>
        <taxon>Ecdysozoa</taxon>
        <taxon>Arthropoda</taxon>
        <taxon>Chelicerata</taxon>
        <taxon>Arachnida</taxon>
        <taxon>Araneae</taxon>
        <taxon>Araneomorphae</taxon>
        <taxon>Entelegynae</taxon>
        <taxon>Araneoidea</taxon>
        <taxon>Nephilidae</taxon>
        <taxon>Trichonephila</taxon>
    </lineage>
</organism>
<dbReference type="SMART" id="SM00276">
    <property type="entry name" value="GLECT"/>
    <property type="match status" value="1"/>
</dbReference>
<evidence type="ECO:0000313" key="8">
    <source>
        <dbReference type="Proteomes" id="UP000887116"/>
    </source>
</evidence>
<dbReference type="CDD" id="cd00070">
    <property type="entry name" value="GLECT"/>
    <property type="match status" value="1"/>
</dbReference>
<dbReference type="AlphaFoldDB" id="A0A8X6H188"/>
<dbReference type="InterPro" id="IPR001079">
    <property type="entry name" value="Galectin_CRD"/>
</dbReference>
<keyword evidence="2" id="KW-0677">Repeat</keyword>
<evidence type="ECO:0000256" key="4">
    <source>
        <dbReference type="SAM" id="MobiDB-lite"/>
    </source>
</evidence>
<evidence type="ECO:0000256" key="5">
    <source>
        <dbReference type="SAM" id="Phobius"/>
    </source>
</evidence>
<dbReference type="GO" id="GO:0016936">
    <property type="term" value="F:galactoside binding"/>
    <property type="evidence" value="ECO:0007669"/>
    <property type="project" value="TreeGrafter"/>
</dbReference>
<evidence type="ECO:0000256" key="3">
    <source>
        <dbReference type="RuleBase" id="RU102079"/>
    </source>
</evidence>
<feature type="transmembrane region" description="Helical" evidence="5">
    <location>
        <begin position="376"/>
        <end position="398"/>
    </location>
</feature>
<dbReference type="InterPro" id="IPR044156">
    <property type="entry name" value="Galectin-like"/>
</dbReference>
<dbReference type="Proteomes" id="UP000887116">
    <property type="component" value="Unassembled WGS sequence"/>
</dbReference>
<dbReference type="GO" id="GO:0030246">
    <property type="term" value="F:carbohydrate binding"/>
    <property type="evidence" value="ECO:0007669"/>
    <property type="project" value="UniProtKB-UniRule"/>
</dbReference>
<feature type="compositionally biased region" description="Polar residues" evidence="4">
    <location>
        <begin position="199"/>
        <end position="209"/>
    </location>
</feature>
<evidence type="ECO:0000256" key="1">
    <source>
        <dbReference type="ARBA" id="ARBA00022734"/>
    </source>
</evidence>
<protein>
    <recommendedName>
        <fullName evidence="3">Galectin</fullName>
    </recommendedName>
</protein>
<feature type="transmembrane region" description="Helical" evidence="5">
    <location>
        <begin position="344"/>
        <end position="364"/>
    </location>
</feature>
<feature type="compositionally biased region" description="Pro residues" evidence="4">
    <location>
        <begin position="272"/>
        <end position="294"/>
    </location>
</feature>
<proteinExistence type="predicted"/>
<evidence type="ECO:0000313" key="7">
    <source>
        <dbReference type="EMBL" id="GFR15133.1"/>
    </source>
</evidence>